<evidence type="ECO:0000313" key="1">
    <source>
        <dbReference type="EMBL" id="KAJ8705704.1"/>
    </source>
</evidence>
<reference evidence="1" key="1">
    <citation type="submission" date="2023-03" db="EMBL/GenBank/DDBJ databases">
        <title>Chromosome-level genomes of two armyworms, Mythimna separata and Mythimna loreyi, provide insights into the biosynthesis and reception of sex pheromones.</title>
        <authorList>
            <person name="Zhao H."/>
        </authorList>
    </citation>
    <scope>NUCLEOTIDE SEQUENCE</scope>
    <source>
        <strain evidence="1">BeijingLab</strain>
    </source>
</reference>
<evidence type="ECO:0000313" key="2">
    <source>
        <dbReference type="Proteomes" id="UP001231649"/>
    </source>
</evidence>
<dbReference type="Proteomes" id="UP001231649">
    <property type="component" value="Chromosome 31"/>
</dbReference>
<proteinExistence type="predicted"/>
<dbReference type="EMBL" id="CM056807">
    <property type="protein sequence ID" value="KAJ8705704.1"/>
    <property type="molecule type" value="Genomic_DNA"/>
</dbReference>
<accession>A0ACC2Q143</accession>
<protein>
    <submittedName>
        <fullName evidence="1">Uncharacterized protein</fullName>
    </submittedName>
</protein>
<name>A0ACC2Q143_9NEOP</name>
<gene>
    <name evidence="1" type="ORF">PYW08_012750</name>
</gene>
<organism evidence="1 2">
    <name type="scientific">Mythimna loreyi</name>
    <dbReference type="NCBI Taxonomy" id="667449"/>
    <lineage>
        <taxon>Eukaryota</taxon>
        <taxon>Metazoa</taxon>
        <taxon>Ecdysozoa</taxon>
        <taxon>Arthropoda</taxon>
        <taxon>Hexapoda</taxon>
        <taxon>Insecta</taxon>
        <taxon>Pterygota</taxon>
        <taxon>Neoptera</taxon>
        <taxon>Endopterygota</taxon>
        <taxon>Lepidoptera</taxon>
        <taxon>Glossata</taxon>
        <taxon>Ditrysia</taxon>
        <taxon>Noctuoidea</taxon>
        <taxon>Noctuidae</taxon>
        <taxon>Noctuinae</taxon>
        <taxon>Hadenini</taxon>
        <taxon>Mythimna</taxon>
    </lineage>
</organism>
<keyword evidence="2" id="KW-1185">Reference proteome</keyword>
<comment type="caution">
    <text evidence="1">The sequence shown here is derived from an EMBL/GenBank/DDBJ whole genome shotgun (WGS) entry which is preliminary data.</text>
</comment>
<sequence length="150" mass="18008">MERYQYPACSHLKRLSTAHTVDEDFLETVKQEARVLPLFEERIHKFKYTRGYSLNNNEVLNCRWAEFTTTRRPKIPFQFPSVKDMHFYKNIVMHEPKETVNQRENHRFHLRSGPGIDRFGQLPIPHEMHLRGMRPNKNGVDKTGEKKWRS</sequence>